<reference evidence="4 5" key="1">
    <citation type="submission" date="2019-02" db="EMBL/GenBank/DDBJ databases">
        <title>Deep-cultivation of Planctomycetes and their phenomic and genomic characterization uncovers novel biology.</title>
        <authorList>
            <person name="Wiegand S."/>
            <person name="Jogler M."/>
            <person name="Boedeker C."/>
            <person name="Pinto D."/>
            <person name="Vollmers J."/>
            <person name="Rivas-Marin E."/>
            <person name="Kohn T."/>
            <person name="Peeters S.H."/>
            <person name="Heuer A."/>
            <person name="Rast P."/>
            <person name="Oberbeckmann S."/>
            <person name="Bunk B."/>
            <person name="Jeske O."/>
            <person name="Meyerdierks A."/>
            <person name="Storesund J.E."/>
            <person name="Kallscheuer N."/>
            <person name="Luecker S."/>
            <person name="Lage O.M."/>
            <person name="Pohl T."/>
            <person name="Merkel B.J."/>
            <person name="Hornburger P."/>
            <person name="Mueller R.-W."/>
            <person name="Bruemmer F."/>
            <person name="Labrenz M."/>
            <person name="Spormann A.M."/>
            <person name="Op Den Camp H."/>
            <person name="Overmann J."/>
            <person name="Amann R."/>
            <person name="Jetten M.S.M."/>
            <person name="Mascher T."/>
            <person name="Medema M.H."/>
            <person name="Devos D.P."/>
            <person name="Kaster A.-K."/>
            <person name="Ovreas L."/>
            <person name="Rohde M."/>
            <person name="Galperin M.Y."/>
            <person name="Jogler C."/>
        </authorList>
    </citation>
    <scope>NUCLEOTIDE SEQUENCE [LARGE SCALE GENOMIC DNA]</scope>
    <source>
        <strain evidence="2 5">Pan14r</strain>
        <strain evidence="3 4">V7</strain>
    </source>
</reference>
<name>A0A5C5Y838_9PLAN</name>
<accession>A0A5C5Y838</accession>
<feature type="compositionally biased region" description="Polar residues" evidence="1">
    <location>
        <begin position="16"/>
        <end position="40"/>
    </location>
</feature>
<comment type="caution">
    <text evidence="2">The sequence shown here is derived from an EMBL/GenBank/DDBJ whole genome shotgun (WGS) entry which is preliminary data.</text>
</comment>
<gene>
    <name evidence="2" type="ORF">Pan14r_36540</name>
    <name evidence="3" type="ORF">V7x_02670</name>
</gene>
<dbReference type="RefSeq" id="WP_231598495.1">
    <property type="nucleotide sequence ID" value="NZ_SJPL01000001.1"/>
</dbReference>
<keyword evidence="5" id="KW-1185">Reference proteome</keyword>
<evidence type="ECO:0000313" key="5">
    <source>
        <dbReference type="Proteomes" id="UP000317238"/>
    </source>
</evidence>
<dbReference type="Proteomes" id="UP000316476">
    <property type="component" value="Unassembled WGS sequence"/>
</dbReference>
<protein>
    <submittedName>
        <fullName evidence="2">Uncharacterized protein</fullName>
    </submittedName>
</protein>
<evidence type="ECO:0000256" key="1">
    <source>
        <dbReference type="SAM" id="MobiDB-lite"/>
    </source>
</evidence>
<feature type="region of interest" description="Disordered" evidence="1">
    <location>
        <begin position="1"/>
        <end position="40"/>
    </location>
</feature>
<evidence type="ECO:0000313" key="3">
    <source>
        <dbReference type="EMBL" id="TWU64723.1"/>
    </source>
</evidence>
<dbReference type="EMBL" id="SJPL01000001">
    <property type="protein sequence ID" value="TWT71344.1"/>
    <property type="molecule type" value="Genomic_DNA"/>
</dbReference>
<dbReference type="Proteomes" id="UP000317238">
    <property type="component" value="Unassembled WGS sequence"/>
</dbReference>
<evidence type="ECO:0000313" key="2">
    <source>
        <dbReference type="EMBL" id="TWT71344.1"/>
    </source>
</evidence>
<dbReference type="AlphaFoldDB" id="A0A5C5Y838"/>
<sequence length="105" mass="11461">MSTIAKQAHVDHESQAHANRSNETSHLPEPGNQQPSEGYLTQSIEQQTAKLPSDTWLLAAGGSIALSMFLQATGQKQKSLFVGNWAPTFLLLGIYNKMVKQHGSE</sequence>
<accession>A0A5C6FU37</accession>
<dbReference type="EMBL" id="SJPZ01000001">
    <property type="protein sequence ID" value="TWU64723.1"/>
    <property type="molecule type" value="Genomic_DNA"/>
</dbReference>
<organism evidence="2 5">
    <name type="scientific">Crateriforma conspicua</name>
    <dbReference type="NCBI Taxonomy" id="2527996"/>
    <lineage>
        <taxon>Bacteria</taxon>
        <taxon>Pseudomonadati</taxon>
        <taxon>Planctomycetota</taxon>
        <taxon>Planctomycetia</taxon>
        <taxon>Planctomycetales</taxon>
        <taxon>Planctomycetaceae</taxon>
        <taxon>Crateriforma</taxon>
    </lineage>
</organism>
<proteinExistence type="predicted"/>
<evidence type="ECO:0000313" key="4">
    <source>
        <dbReference type="Proteomes" id="UP000316476"/>
    </source>
</evidence>